<accession>A0ABP9HHB0</accession>
<organism evidence="2 3">
    <name type="scientific">Kineococcus glutinatus</name>
    <dbReference type="NCBI Taxonomy" id="1070872"/>
    <lineage>
        <taxon>Bacteria</taxon>
        <taxon>Bacillati</taxon>
        <taxon>Actinomycetota</taxon>
        <taxon>Actinomycetes</taxon>
        <taxon>Kineosporiales</taxon>
        <taxon>Kineosporiaceae</taxon>
        <taxon>Kineococcus</taxon>
    </lineage>
</organism>
<proteinExistence type="predicted"/>
<comment type="caution">
    <text evidence="2">The sequence shown here is derived from an EMBL/GenBank/DDBJ whole genome shotgun (WGS) entry which is preliminary data.</text>
</comment>
<evidence type="ECO:0000313" key="3">
    <source>
        <dbReference type="Proteomes" id="UP001501195"/>
    </source>
</evidence>
<evidence type="ECO:0000313" key="2">
    <source>
        <dbReference type="EMBL" id="GAA4970710.1"/>
    </source>
</evidence>
<evidence type="ECO:0000256" key="1">
    <source>
        <dbReference type="SAM" id="MobiDB-lite"/>
    </source>
</evidence>
<reference evidence="3" key="1">
    <citation type="journal article" date="2019" name="Int. J. Syst. Evol. Microbiol.">
        <title>The Global Catalogue of Microorganisms (GCM) 10K type strain sequencing project: providing services to taxonomists for standard genome sequencing and annotation.</title>
        <authorList>
            <consortium name="The Broad Institute Genomics Platform"/>
            <consortium name="The Broad Institute Genome Sequencing Center for Infectious Disease"/>
            <person name="Wu L."/>
            <person name="Ma J."/>
        </authorList>
    </citation>
    <scope>NUCLEOTIDE SEQUENCE [LARGE SCALE GENOMIC DNA]</scope>
    <source>
        <strain evidence="3">JCM 18126</strain>
    </source>
</reference>
<feature type="compositionally biased region" description="Gly residues" evidence="1">
    <location>
        <begin position="111"/>
        <end position="120"/>
    </location>
</feature>
<feature type="region of interest" description="Disordered" evidence="1">
    <location>
        <begin position="65"/>
        <end position="134"/>
    </location>
</feature>
<feature type="compositionally biased region" description="Basic and acidic residues" evidence="1">
    <location>
        <begin position="90"/>
        <end position="102"/>
    </location>
</feature>
<name>A0ABP9HHB0_9ACTN</name>
<keyword evidence="3" id="KW-1185">Reference proteome</keyword>
<sequence length="134" mass="13689">MLELHDGPQLAVQVQHDAVLQVVGRSHVVFQSVRSGALEVICPAGRSPPGPGCPGRVSAAVATARGRALQSSHHHRSGRDPREGGTTARARREAAALGRTDDAVPPDGWAGLLGGAGGPDVTGVRTTTARGGNR</sequence>
<feature type="compositionally biased region" description="Low complexity" evidence="1">
    <location>
        <begin position="121"/>
        <end position="134"/>
    </location>
</feature>
<dbReference type="Proteomes" id="UP001501195">
    <property type="component" value="Unassembled WGS sequence"/>
</dbReference>
<protein>
    <submittedName>
        <fullName evidence="2">Uncharacterized protein</fullName>
    </submittedName>
</protein>
<dbReference type="EMBL" id="BAABIL010000135">
    <property type="protein sequence ID" value="GAA4970710.1"/>
    <property type="molecule type" value="Genomic_DNA"/>
</dbReference>
<gene>
    <name evidence="2" type="ORF">GCM10023225_10840</name>
</gene>